<evidence type="ECO:0000256" key="1">
    <source>
        <dbReference type="ARBA" id="ARBA00001641"/>
    </source>
</evidence>
<dbReference type="EC" id="3.2.1.91" evidence="3"/>
<keyword evidence="4 10" id="KW-0732">Signal</keyword>
<evidence type="ECO:0000256" key="3">
    <source>
        <dbReference type="ARBA" id="ARBA00012561"/>
    </source>
</evidence>
<dbReference type="Proteomes" id="UP000310108">
    <property type="component" value="Unassembled WGS sequence"/>
</dbReference>
<evidence type="ECO:0000256" key="2">
    <source>
        <dbReference type="ARBA" id="ARBA00006044"/>
    </source>
</evidence>
<sequence length="116" mass="12289">MRFLSAILLAAIAAVSAQQVGTQHAYGKNIGSRLLIPHEQRLQARSSGAASTGGLYFVQDDNQMDEDGEHGQCARDLKFVGGKANVEGWVPSSNDANAGVGPYGACCAEMDVWDTF</sequence>
<evidence type="ECO:0000256" key="7">
    <source>
        <dbReference type="ARBA" id="ARBA00023277"/>
    </source>
</evidence>
<name>A0A4V6DFI9_9PEZI</name>
<evidence type="ECO:0000256" key="4">
    <source>
        <dbReference type="ARBA" id="ARBA00022729"/>
    </source>
</evidence>
<dbReference type="InterPro" id="IPR037019">
    <property type="entry name" value="Glyco_hydro_7_sf"/>
</dbReference>
<organism evidence="11 12">
    <name type="scientific">Colletotrichum tanaceti</name>
    <dbReference type="NCBI Taxonomy" id="1306861"/>
    <lineage>
        <taxon>Eukaryota</taxon>
        <taxon>Fungi</taxon>
        <taxon>Dikarya</taxon>
        <taxon>Ascomycota</taxon>
        <taxon>Pezizomycotina</taxon>
        <taxon>Sordariomycetes</taxon>
        <taxon>Hypocreomycetidae</taxon>
        <taxon>Glomerellales</taxon>
        <taxon>Glomerellaceae</taxon>
        <taxon>Colletotrichum</taxon>
        <taxon>Colletotrichum destructivum species complex</taxon>
    </lineage>
</organism>
<protein>
    <recommendedName>
        <fullName evidence="3">cellulose 1,4-beta-cellobiosidase (non-reducing end)</fullName>
        <ecNumber evidence="3">3.2.1.91</ecNumber>
    </recommendedName>
</protein>
<keyword evidence="12" id="KW-1185">Reference proteome</keyword>
<comment type="caution">
    <text evidence="11">The sequence shown here is derived from an EMBL/GenBank/DDBJ whole genome shotgun (WGS) entry which is preliminary data.</text>
</comment>
<feature type="signal peptide" evidence="10">
    <location>
        <begin position="1"/>
        <end position="17"/>
    </location>
</feature>
<keyword evidence="6" id="KW-0136">Cellulose degradation</keyword>
<dbReference type="PANTHER" id="PTHR33753">
    <property type="entry name" value="1,4-BETA-D-GLUCAN CELLOBIOHYDROLASE B"/>
    <property type="match status" value="1"/>
</dbReference>
<evidence type="ECO:0000256" key="10">
    <source>
        <dbReference type="SAM" id="SignalP"/>
    </source>
</evidence>
<evidence type="ECO:0000256" key="5">
    <source>
        <dbReference type="ARBA" id="ARBA00022801"/>
    </source>
</evidence>
<dbReference type="SUPFAM" id="SSF49899">
    <property type="entry name" value="Concanavalin A-like lectins/glucanases"/>
    <property type="match status" value="1"/>
</dbReference>
<dbReference type="EMBL" id="PJEX01000607">
    <property type="protein sequence ID" value="TKW49156.1"/>
    <property type="molecule type" value="Genomic_DNA"/>
</dbReference>
<keyword evidence="7" id="KW-0119">Carbohydrate metabolism</keyword>
<reference evidence="11 12" key="1">
    <citation type="journal article" date="2019" name="PLoS ONE">
        <title>Comparative genome analysis indicates high evolutionary potential of pathogenicity genes in Colletotrichum tanaceti.</title>
        <authorList>
            <person name="Lelwala R.V."/>
            <person name="Korhonen P.K."/>
            <person name="Young N.D."/>
            <person name="Scott J.B."/>
            <person name="Ades P.A."/>
            <person name="Gasser R.B."/>
            <person name="Taylor P.W.J."/>
        </authorList>
    </citation>
    <scope>NUCLEOTIDE SEQUENCE [LARGE SCALE GENOMIC DNA]</scope>
    <source>
        <strain evidence="11">BRIP57314</strain>
    </source>
</reference>
<evidence type="ECO:0000256" key="8">
    <source>
        <dbReference type="ARBA" id="ARBA00023295"/>
    </source>
</evidence>
<keyword evidence="9" id="KW-0624">Polysaccharide degradation</keyword>
<dbReference type="InterPro" id="IPR001722">
    <property type="entry name" value="Glyco_hydro_7"/>
</dbReference>
<keyword evidence="5" id="KW-0378">Hydrolase</keyword>
<evidence type="ECO:0000313" key="12">
    <source>
        <dbReference type="Proteomes" id="UP000310108"/>
    </source>
</evidence>
<feature type="chain" id="PRO_5020306265" description="cellulose 1,4-beta-cellobiosidase (non-reducing end)" evidence="10">
    <location>
        <begin position="18"/>
        <end position="116"/>
    </location>
</feature>
<comment type="catalytic activity">
    <reaction evidence="1">
        <text>Hydrolysis of (1-&gt;4)-beta-D-glucosidic linkages in cellulose and cellotetraose, releasing cellobiose from the non-reducing ends of the chains.</text>
        <dbReference type="EC" id="3.2.1.91"/>
    </reaction>
</comment>
<dbReference type="GO" id="GO:0016162">
    <property type="term" value="F:cellulose 1,4-beta-cellobiosidase activity"/>
    <property type="evidence" value="ECO:0007669"/>
    <property type="project" value="UniProtKB-EC"/>
</dbReference>
<dbReference type="PANTHER" id="PTHR33753:SF2">
    <property type="entry name" value="GLYCOSIDE HYDROLASE FAMILY 7 PROTEIN"/>
    <property type="match status" value="1"/>
</dbReference>
<dbReference type="Pfam" id="PF00840">
    <property type="entry name" value="Glyco_hydro_7"/>
    <property type="match status" value="1"/>
</dbReference>
<dbReference type="STRING" id="1306861.A0A4V6DFI9"/>
<accession>A0A4V6DFI9</accession>
<proteinExistence type="inferred from homology"/>
<dbReference type="Gene3D" id="2.70.100.10">
    <property type="entry name" value="Glycoside hydrolase, family 7, domain"/>
    <property type="match status" value="1"/>
</dbReference>
<dbReference type="AlphaFoldDB" id="A0A4V6DFI9"/>
<keyword evidence="8" id="KW-0326">Glycosidase</keyword>
<evidence type="ECO:0000256" key="9">
    <source>
        <dbReference type="ARBA" id="ARBA00023326"/>
    </source>
</evidence>
<comment type="similarity">
    <text evidence="2">Belongs to the glycosyl hydrolase 7 (cellulase C) family.</text>
</comment>
<evidence type="ECO:0000256" key="6">
    <source>
        <dbReference type="ARBA" id="ARBA00023001"/>
    </source>
</evidence>
<gene>
    <name evidence="11" type="primary">CBH-1</name>
    <name evidence="11" type="ORF">CTA1_12891</name>
</gene>
<dbReference type="InterPro" id="IPR013320">
    <property type="entry name" value="ConA-like_dom_sf"/>
</dbReference>
<evidence type="ECO:0000313" key="11">
    <source>
        <dbReference type="EMBL" id="TKW49156.1"/>
    </source>
</evidence>
<dbReference type="GO" id="GO:0030245">
    <property type="term" value="P:cellulose catabolic process"/>
    <property type="evidence" value="ECO:0007669"/>
    <property type="project" value="UniProtKB-KW"/>
</dbReference>